<name>X6NLI4_RETFI</name>
<dbReference type="EMBL" id="ASPP01007436">
    <property type="protein sequence ID" value="ETO27145.1"/>
    <property type="molecule type" value="Genomic_DNA"/>
</dbReference>
<protein>
    <submittedName>
        <fullName evidence="1">Uncharacterized protein</fullName>
    </submittedName>
</protein>
<gene>
    <name evidence="1" type="ORF">RFI_09988</name>
</gene>
<evidence type="ECO:0000313" key="1">
    <source>
        <dbReference type="EMBL" id="ETO27145.1"/>
    </source>
</evidence>
<sequence>MSSCQPIPPTSSDETKEISEKNAVFLSEEKIQKELWDCVLAAVEECVKGKKLAMHLEMEEQKFNMVEEMKKLNELNEMVTKRKSSRKRQSQNEKDQQDYGIVAIRQIASKWLVQCCKEATFEEREKKYEWITNDWGNQIVDELKKCLKERQIQ</sequence>
<dbReference type="Proteomes" id="UP000023152">
    <property type="component" value="Unassembled WGS sequence"/>
</dbReference>
<accession>X6NLI4</accession>
<comment type="caution">
    <text evidence="1">The sequence shown here is derived from an EMBL/GenBank/DDBJ whole genome shotgun (WGS) entry which is preliminary data.</text>
</comment>
<dbReference type="AlphaFoldDB" id="X6NLI4"/>
<organism evidence="1 2">
    <name type="scientific">Reticulomyxa filosa</name>
    <dbReference type="NCBI Taxonomy" id="46433"/>
    <lineage>
        <taxon>Eukaryota</taxon>
        <taxon>Sar</taxon>
        <taxon>Rhizaria</taxon>
        <taxon>Retaria</taxon>
        <taxon>Foraminifera</taxon>
        <taxon>Monothalamids</taxon>
        <taxon>Reticulomyxidae</taxon>
        <taxon>Reticulomyxa</taxon>
    </lineage>
</organism>
<evidence type="ECO:0000313" key="2">
    <source>
        <dbReference type="Proteomes" id="UP000023152"/>
    </source>
</evidence>
<proteinExistence type="predicted"/>
<reference evidence="1 2" key="1">
    <citation type="journal article" date="2013" name="Curr. Biol.">
        <title>The Genome of the Foraminiferan Reticulomyxa filosa.</title>
        <authorList>
            <person name="Glockner G."/>
            <person name="Hulsmann N."/>
            <person name="Schleicher M."/>
            <person name="Noegel A.A."/>
            <person name="Eichinger L."/>
            <person name="Gallinger C."/>
            <person name="Pawlowski J."/>
            <person name="Sierra R."/>
            <person name="Euteneuer U."/>
            <person name="Pillet L."/>
            <person name="Moustafa A."/>
            <person name="Platzer M."/>
            <person name="Groth M."/>
            <person name="Szafranski K."/>
            <person name="Schliwa M."/>
        </authorList>
    </citation>
    <scope>NUCLEOTIDE SEQUENCE [LARGE SCALE GENOMIC DNA]</scope>
</reference>
<keyword evidence="2" id="KW-1185">Reference proteome</keyword>